<dbReference type="PANTHER" id="PTHR31635:SF196">
    <property type="entry name" value="REVERSE TRANSCRIPTASE DOMAIN-CONTAINING PROTEIN-RELATED"/>
    <property type="match status" value="1"/>
</dbReference>
<keyword evidence="2" id="KW-0548">Nucleotidyltransferase</keyword>
<name>A0ABQ5CT02_9ASTR</name>
<evidence type="ECO:0000259" key="1">
    <source>
        <dbReference type="Pfam" id="PF00078"/>
    </source>
</evidence>
<sequence length="429" mass="48895">MNELACLGQSGDGTKLSSHVKLKLLKAKIKEWYVHSKNNERAHKQDVVNALRLLQEKTETGNTSPEDRESRIKLLQGINKMDYLEAQDLIQKARIKWDLEGDENTKFFHSLVNKKRRSNLIHGIMHEGSWVSEPHQVKEAFLNFFKGKFQENDNMVNFPSITNASGLCSFDRDLLENDISLVKIKTAVWNCGSNKAPDPDGFSFAFVKRFWDILKLDIFEFVNSFFTSCKMPAGSNSSFISLIPKVSNPIHIKDFCPISLIGIHYKIIANRLSKVIDKIVSHEQSAFIAGRPILDGPLMLSEMIDWYKNRKKKMLIFKVDFEKAFDSVSWRYLDFMLYSHGFGVKWRSWIRECLVSSITSILVNGSPTSEFSIKRSLRQGDPLSLFMFILVMEGLHVALSDAVQSGLIYGVKFGPSPSHCLAYSMLMTS</sequence>
<evidence type="ECO:0000313" key="2">
    <source>
        <dbReference type="EMBL" id="GJT29755.1"/>
    </source>
</evidence>
<organism evidence="2 3">
    <name type="scientific">Tanacetum coccineum</name>
    <dbReference type="NCBI Taxonomy" id="301880"/>
    <lineage>
        <taxon>Eukaryota</taxon>
        <taxon>Viridiplantae</taxon>
        <taxon>Streptophyta</taxon>
        <taxon>Embryophyta</taxon>
        <taxon>Tracheophyta</taxon>
        <taxon>Spermatophyta</taxon>
        <taxon>Magnoliopsida</taxon>
        <taxon>eudicotyledons</taxon>
        <taxon>Gunneridae</taxon>
        <taxon>Pentapetalae</taxon>
        <taxon>asterids</taxon>
        <taxon>campanulids</taxon>
        <taxon>Asterales</taxon>
        <taxon>Asteraceae</taxon>
        <taxon>Asteroideae</taxon>
        <taxon>Anthemideae</taxon>
        <taxon>Anthemidinae</taxon>
        <taxon>Tanacetum</taxon>
    </lineage>
</organism>
<dbReference type="GO" id="GO:0003964">
    <property type="term" value="F:RNA-directed DNA polymerase activity"/>
    <property type="evidence" value="ECO:0007669"/>
    <property type="project" value="UniProtKB-KW"/>
</dbReference>
<dbReference type="Pfam" id="PF00078">
    <property type="entry name" value="RVT_1"/>
    <property type="match status" value="1"/>
</dbReference>
<keyword evidence="2" id="KW-0695">RNA-directed DNA polymerase</keyword>
<dbReference type="EMBL" id="BQNB010014569">
    <property type="protein sequence ID" value="GJT29755.1"/>
    <property type="molecule type" value="Genomic_DNA"/>
</dbReference>
<gene>
    <name evidence="2" type="ORF">Tco_0910030</name>
</gene>
<dbReference type="PANTHER" id="PTHR31635">
    <property type="entry name" value="REVERSE TRANSCRIPTASE DOMAIN-CONTAINING PROTEIN-RELATED"/>
    <property type="match status" value="1"/>
</dbReference>
<proteinExistence type="predicted"/>
<accession>A0ABQ5CT02</accession>
<comment type="caution">
    <text evidence="2">The sequence shown here is derived from an EMBL/GenBank/DDBJ whole genome shotgun (WGS) entry which is preliminary data.</text>
</comment>
<dbReference type="InterPro" id="IPR000477">
    <property type="entry name" value="RT_dom"/>
</dbReference>
<feature type="domain" description="Reverse transcriptase" evidence="1">
    <location>
        <begin position="252"/>
        <end position="401"/>
    </location>
</feature>
<keyword evidence="3" id="KW-1185">Reference proteome</keyword>
<evidence type="ECO:0000313" key="3">
    <source>
        <dbReference type="Proteomes" id="UP001151760"/>
    </source>
</evidence>
<protein>
    <submittedName>
        <fullName evidence="2">RNA-directed DNA polymerase, eukaryota, reverse transcriptase zinc-binding domain protein</fullName>
    </submittedName>
</protein>
<keyword evidence="2" id="KW-0808">Transferase</keyword>
<dbReference type="Proteomes" id="UP001151760">
    <property type="component" value="Unassembled WGS sequence"/>
</dbReference>
<reference evidence="2" key="2">
    <citation type="submission" date="2022-01" db="EMBL/GenBank/DDBJ databases">
        <authorList>
            <person name="Yamashiro T."/>
            <person name="Shiraishi A."/>
            <person name="Satake H."/>
            <person name="Nakayama K."/>
        </authorList>
    </citation>
    <scope>NUCLEOTIDE SEQUENCE</scope>
</reference>
<dbReference type="CDD" id="cd01650">
    <property type="entry name" value="RT_nLTR_like"/>
    <property type="match status" value="1"/>
</dbReference>
<reference evidence="2" key="1">
    <citation type="journal article" date="2022" name="Int. J. Mol. Sci.">
        <title>Draft Genome of Tanacetum Coccineum: Genomic Comparison of Closely Related Tanacetum-Family Plants.</title>
        <authorList>
            <person name="Yamashiro T."/>
            <person name="Shiraishi A."/>
            <person name="Nakayama K."/>
            <person name="Satake H."/>
        </authorList>
    </citation>
    <scope>NUCLEOTIDE SEQUENCE</scope>
</reference>